<dbReference type="EMBL" id="CP107551">
    <property type="protein sequence ID" value="UYP18644.1"/>
    <property type="molecule type" value="Genomic_DNA"/>
</dbReference>
<accession>A0ACD4DEZ2</accession>
<evidence type="ECO:0000313" key="1">
    <source>
        <dbReference type="EMBL" id="UYP18644.1"/>
    </source>
</evidence>
<gene>
    <name evidence="1" type="ORF">OED52_18715</name>
</gene>
<name>A0ACD4DEZ2_9NOCA</name>
<dbReference type="Proteomes" id="UP001156484">
    <property type="component" value="Chromosome"/>
</dbReference>
<sequence length="319" mass="33928">MSRRTVLSVAGMVLIAALSFVYMGQAGLRTGIGEDVYTAEVEVPDTNGLVVGSRVLMRGIEIGEVTDITASADAVNVSWKYDRNSPIPVDSTIRLDNLSALGEPFLAVWPQSSSGQYLEDGAVIDDDRVYVPTTFEELSEKLTNLLTQVEPEGVREIFRTLDVALPDDPRVHGNLSRSGELMAATLRQNADTFTTVLRTMQPLLMDSAAIPESMRNTEPGVAAFGAGFTDLLAGIRFASDRGPLNAGIANGASPFIGELQKFLDATAPDLETIGVNLLPAVSEAANAIRSMDIGTLLNNLLTSTESGDALTLNIELPGS</sequence>
<proteinExistence type="predicted"/>
<organism evidence="1 2">
    <name type="scientific">Rhodococcus sacchari</name>
    <dbReference type="NCBI Taxonomy" id="2962047"/>
    <lineage>
        <taxon>Bacteria</taxon>
        <taxon>Bacillati</taxon>
        <taxon>Actinomycetota</taxon>
        <taxon>Actinomycetes</taxon>
        <taxon>Mycobacteriales</taxon>
        <taxon>Nocardiaceae</taxon>
        <taxon>Rhodococcus</taxon>
    </lineage>
</organism>
<evidence type="ECO:0000313" key="2">
    <source>
        <dbReference type="Proteomes" id="UP001156484"/>
    </source>
</evidence>
<keyword evidence="2" id="KW-1185">Reference proteome</keyword>
<reference evidence="1" key="1">
    <citation type="submission" date="2022-10" db="EMBL/GenBank/DDBJ databases">
        <title>Rhodococcus ferula Z13 complete genome.</title>
        <authorList>
            <person name="Long X."/>
            <person name="Zang M."/>
        </authorList>
    </citation>
    <scope>NUCLEOTIDE SEQUENCE</scope>
    <source>
        <strain evidence="1">Z13</strain>
    </source>
</reference>
<protein>
    <submittedName>
        <fullName evidence="1">MlaD family protein</fullName>
    </submittedName>
</protein>